<dbReference type="PANTHER" id="PTHR11614">
    <property type="entry name" value="PHOSPHOLIPASE-RELATED"/>
    <property type="match status" value="1"/>
</dbReference>
<comment type="caution">
    <text evidence="2">The sequence shown here is derived from an EMBL/GenBank/DDBJ whole genome shotgun (WGS) entry which is preliminary data.</text>
</comment>
<dbReference type="InterPro" id="IPR051044">
    <property type="entry name" value="MAG_DAG_Lipase"/>
</dbReference>
<dbReference type="Gene3D" id="3.40.50.1820">
    <property type="entry name" value="alpha/beta hydrolase"/>
    <property type="match status" value="1"/>
</dbReference>
<organism evidence="2 3">
    <name type="scientific">Clostridium innocuum</name>
    <dbReference type="NCBI Taxonomy" id="1522"/>
    <lineage>
        <taxon>Bacteria</taxon>
        <taxon>Bacillati</taxon>
        <taxon>Bacillota</taxon>
        <taxon>Clostridia</taxon>
        <taxon>Eubacteriales</taxon>
        <taxon>Clostridiaceae</taxon>
        <taxon>Clostridium</taxon>
    </lineage>
</organism>
<gene>
    <name evidence="2" type="ORF">CIAN88_09480</name>
</gene>
<dbReference type="Proteomes" id="UP000030008">
    <property type="component" value="Unassembled WGS sequence"/>
</dbReference>
<proteinExistence type="predicted"/>
<evidence type="ECO:0000313" key="3">
    <source>
        <dbReference type="Proteomes" id="UP000030008"/>
    </source>
</evidence>
<dbReference type="SUPFAM" id="SSF53474">
    <property type="entry name" value="alpha/beta-Hydrolases"/>
    <property type="match status" value="1"/>
</dbReference>
<dbReference type="InterPro" id="IPR029058">
    <property type="entry name" value="AB_hydrolase_fold"/>
</dbReference>
<evidence type="ECO:0000259" key="1">
    <source>
        <dbReference type="Pfam" id="PF12146"/>
    </source>
</evidence>
<accession>A0A099I970</accession>
<feature type="domain" description="Serine aminopeptidase S33" evidence="1">
    <location>
        <begin position="27"/>
        <end position="293"/>
    </location>
</feature>
<dbReference type="AlphaFoldDB" id="A0A099I970"/>
<dbReference type="RefSeq" id="WP_044905159.1">
    <property type="nucleotide sequence ID" value="NZ_JQIF01000040.1"/>
</dbReference>
<name>A0A099I970_CLOIN</name>
<protein>
    <recommendedName>
        <fullName evidence="1">Serine aminopeptidase S33 domain-containing protein</fullName>
    </recommendedName>
</protein>
<reference evidence="2 3" key="1">
    <citation type="submission" date="2014-08" db="EMBL/GenBank/DDBJ databases">
        <title>Clostridium innocuum, an unnegligible vancomycin-resistant pathogen causing extra-intestinal infections.</title>
        <authorList>
            <person name="Feng Y."/>
            <person name="Chiu C.-H."/>
        </authorList>
    </citation>
    <scope>NUCLEOTIDE SEQUENCE [LARGE SCALE GENOMIC DNA]</scope>
    <source>
        <strain evidence="2 3">AN88</strain>
    </source>
</reference>
<sequence length="318" mass="37412">MKLQEYRFLSGDGEDELYGCAWLPEGPVKGYIQILHDLYDHIERYIHLLQFFAKHGYAAFGHDLVGHGRSIYRNGLGQISARHTYRHFIEDAETMFYLVVKDAMPKKEQKKSYIHALIGFGFGSMLAKQYAIMTSNCNALILCGDYGFPSLYRKAMNIYAKECRKKADTEPAEKTEDYILTHYGIDNMDTFLEERVSKPHEQKKLKRDACCQLSYSMQYMLNRITLCSLYMTEDWISQLPEYLPILFMSGYEDVFSNYTRELDVVIRKLNYAGAENIFYKYYDHKKHELLFEDAAVNVMQDMLKLIRRLEEHSIERKE</sequence>
<dbReference type="InterPro" id="IPR022742">
    <property type="entry name" value="Hydrolase_4"/>
</dbReference>
<evidence type="ECO:0000313" key="2">
    <source>
        <dbReference type="EMBL" id="KGJ53393.1"/>
    </source>
</evidence>
<dbReference type="Pfam" id="PF12146">
    <property type="entry name" value="Hydrolase_4"/>
    <property type="match status" value="1"/>
</dbReference>
<dbReference type="EMBL" id="JQIF01000040">
    <property type="protein sequence ID" value="KGJ53393.1"/>
    <property type="molecule type" value="Genomic_DNA"/>
</dbReference>